<keyword evidence="2" id="KW-1185">Reference proteome</keyword>
<dbReference type="Proteomes" id="UP000542210">
    <property type="component" value="Unassembled WGS sequence"/>
</dbReference>
<name>A0A7W7D7U2_9ACTN</name>
<accession>A0A7W7D7U2</accession>
<comment type="caution">
    <text evidence="1">The sequence shown here is derived from an EMBL/GenBank/DDBJ whole genome shotgun (WGS) entry which is preliminary data.</text>
</comment>
<dbReference type="InterPro" id="IPR027417">
    <property type="entry name" value="P-loop_NTPase"/>
</dbReference>
<proteinExistence type="predicted"/>
<dbReference type="RefSeq" id="WP_184880801.1">
    <property type="nucleotide sequence ID" value="NZ_BOOV01000016.1"/>
</dbReference>
<evidence type="ECO:0000313" key="2">
    <source>
        <dbReference type="Proteomes" id="UP000542210"/>
    </source>
</evidence>
<gene>
    <name evidence="1" type="ORF">BJ982_003158</name>
</gene>
<dbReference type="SUPFAM" id="SSF52540">
    <property type="entry name" value="P-loop containing nucleoside triphosphate hydrolases"/>
    <property type="match status" value="1"/>
</dbReference>
<dbReference type="AlphaFoldDB" id="A0A7W7D7U2"/>
<evidence type="ECO:0000313" key="1">
    <source>
        <dbReference type="EMBL" id="MBB4701614.1"/>
    </source>
</evidence>
<reference evidence="1 2" key="1">
    <citation type="submission" date="2020-08" db="EMBL/GenBank/DDBJ databases">
        <title>Sequencing the genomes of 1000 actinobacteria strains.</title>
        <authorList>
            <person name="Klenk H.-P."/>
        </authorList>
    </citation>
    <scope>NUCLEOTIDE SEQUENCE [LARGE SCALE GENOMIC DNA]</scope>
    <source>
        <strain evidence="1 2">DSM 45784</strain>
    </source>
</reference>
<dbReference type="EMBL" id="JACHND010000001">
    <property type="protein sequence ID" value="MBB4701614.1"/>
    <property type="molecule type" value="Genomic_DNA"/>
</dbReference>
<organism evidence="1 2">
    <name type="scientific">Sphaerisporangium siamense</name>
    <dbReference type="NCBI Taxonomy" id="795645"/>
    <lineage>
        <taxon>Bacteria</taxon>
        <taxon>Bacillati</taxon>
        <taxon>Actinomycetota</taxon>
        <taxon>Actinomycetes</taxon>
        <taxon>Streptosporangiales</taxon>
        <taxon>Streptosporangiaceae</taxon>
        <taxon>Sphaerisporangium</taxon>
    </lineage>
</organism>
<protein>
    <submittedName>
        <fullName evidence="1">Uncharacterized protein</fullName>
    </submittedName>
</protein>
<sequence length="719" mass="79156">MTIIEDITVNGDDSQNVFGNTVGGDLIVQMVRKIQGRPSLVLSEQEVRDKVAVYVPALNHDLIAAVLARDNVVALSGPQGVGKTATAIAVLRHVCPGLRIQHFSAGDDDLEEVGARTQARGYLVRARDENPSRLRAFLEALRVSGGFAVVMGTAVEQRRFADFLTTIELDVPPAETVYLSHLTRRGLGNSRWSYWSRGLELLKGASPGEASRLAALADQIPREGGDEAEVEHAYLGWAAELRVWFDHHPKLLDQTLMIAAATIEPGDESQVYAAALSLARRLDIKPPGAGLAWTPTTGLCELLETVREDERIVFRRRGYAGSVLRHVCDEYPLARMQLLSWVSDLPTDEVLALESKPAYRLVEKFADLAAGYNATEKITQMAGLWAGDNRSDLAYIALAETCLHPTVGGRIRTKLYEWSTQRQTPQTLKLTIARVCEVLGQVHLSIALTRLKHLGTHGNAQVHDEVVQVALSLAGIDPGTVFVTALNWARTALTKPRGEAARLLKVAMRLLLDLLPRFGADELHAVLQIIDLHVTNGDSRLRGDLLAWCRDMADDHRIPVLRMALACAGTLDDGSAAVRARKTFGTELFLALLFVRDAYDVPAILDDSARIDPLSWSSPWRIALSGRFPTASEALSLWLRTAADREDLRAPLTATLALAARGDPAIRQHLTVLVRKWDAGIHHHRPVKEAVLTRILLPDWHRWILVVWVRLRTAVAPGL</sequence>